<dbReference type="InterPro" id="IPR012337">
    <property type="entry name" value="RNaseH-like_sf"/>
</dbReference>
<evidence type="ECO:0008006" key="4">
    <source>
        <dbReference type="Google" id="ProtNLM"/>
    </source>
</evidence>
<feature type="non-terminal residue" evidence="2">
    <location>
        <position position="1"/>
    </location>
</feature>
<feature type="compositionally biased region" description="Low complexity" evidence="1">
    <location>
        <begin position="597"/>
        <end position="612"/>
    </location>
</feature>
<dbReference type="SUPFAM" id="SSF56219">
    <property type="entry name" value="DNase I-like"/>
    <property type="match status" value="1"/>
</dbReference>
<dbReference type="Gene3D" id="3.60.10.10">
    <property type="entry name" value="Endonuclease/exonuclease/phosphatase"/>
    <property type="match status" value="1"/>
</dbReference>
<comment type="caution">
    <text evidence="2">The sequence shown here is derived from an EMBL/GenBank/DDBJ whole genome shotgun (WGS) entry which is preliminary data.</text>
</comment>
<keyword evidence="3" id="KW-1185">Reference proteome</keyword>
<feature type="region of interest" description="Disordered" evidence="1">
    <location>
        <begin position="1"/>
        <end position="79"/>
    </location>
</feature>
<dbReference type="Proteomes" id="UP000601435">
    <property type="component" value="Unassembled WGS sequence"/>
</dbReference>
<evidence type="ECO:0000313" key="3">
    <source>
        <dbReference type="Proteomes" id="UP000601435"/>
    </source>
</evidence>
<proteinExistence type="predicted"/>
<dbReference type="OrthoDB" id="418748at2759"/>
<feature type="region of interest" description="Disordered" evidence="1">
    <location>
        <begin position="205"/>
        <end position="264"/>
    </location>
</feature>
<sequence length="2538" mass="276543">PMEVETTVPMYTDPYTGATPTTATRGLEEPPSVDVAKTTAAPSPGQVPKHPGQRSLESARVPTAVAPPRPGIKDATKDATKAKAVQQKAITERLESKRQGLRAATPFGLGQMPGDPGSGTGHVEHPPGSTRVDLANLAIEADDDEVEHILLAENEVDPTQLVQFLGLNAPPCFRVSFWPRPRENGRLRLHEGDVVTFGYVEIAYEEEDEDSSSSDSSGASDPDGDEDDVGDRNIPSSASDVNRPAGPPPPTPIRQARRSASRSLKPPELYALNGWQLCVRCPFSSDVQLDLPATLQELENVLHDGRNPQTVARFPHLSPVEPQAVRGQALFVALPDWGPFLVVAFFNTAAIDSRVFAAYLPPYASADFLLRAAEISFAAGFSVFVGDDPEPLPDGVEAHLFPGVLILILHEGGDPGQQPKLPTLLGSPLHWTRVEPLPHPDIVWAYCLAQEHTQCLHVTDFDSPFHFRRRLAEAIGASEGSCRHFPATPAIADCSLTGVHCRSVLAVFKTHCASLADNLCAVLLDKRAVADGFRMAFFATSSRAYEVLRGRLQAEAPLGWEVFLAPLGDHVNGASLQNGQVITVEYHRSFGTADTVTPAASTTTQSADTAAPSNSAIPDNSVGDPPDRHLADSGGRPDNAEPHSQAGQETATDNADLIFLLLAPDYKPESGVITLAFPSSVPLAIASVNAARSEQRWVWFPVVIPVMPQPDLDYIYLLAKPSWPAFGVFVAFDTRAIDGRLFCVNVPMPATRQSLLAAAGQHGRPFLQVFVRDMPWPLPEEQGVDLQEGDLISFCFPDNRVAILSSPSDRLLDSGGWVIDIPGPVRSEDSLWVLGDEFNGFFRGDQFRYRHLRSDIAALLGLAAPTLSIDAVYFLDQRPILIGVAWGIAPGGILDVAAIRDRWRSLDIAFVSLVFPTPDLPPDTALCTAAWDQEKEDVHVFQSQGCSRVEMWFCPFLRHAFLEGKVSFDLLCALHSGNIASYFLRSSLLSACKELWQLPLTHGTALTRSICLVPTLTGDPEQDLGRVQAAGLSALSTLLEECVQQPDSQAFFLAATLLETLLEHFASVDQPDVAHDFESISFDIPQDGARQATRKTNLSLSSCIPCDALPTPQYTGGIPCTRLPYLTALNLFPAQQSANFGPTDLGFTWRELCNFLSLTPHFDTWEEVFGEAVYIAKAAPPLLRDALSQLAGDTPRGRLCCFTDGSFFSSRDGAECCALAIAAVTAVLAFSEREIHFFSDCVAALGAAQGTCGFAVGGIPEAMAAAFDLRHRGCGRADFFSYVPGHQGAFFNEAVDMLAKSSAKPETAITSTQPSMVVLRDWLGQGGARLGWATLILRQLQGVFGVTRRYNNHRCLEDDQGTVEDLAGLRSRNQMPSGHHTGIGQGFQIDRTNATVVYSDPRRMYLRITCPQMSFLVCAMHAPQRAIEAHLINSWWDETRTLVNHHRRQSLVILAGDVNSSVGSVTSAGVGDYGAEIEDDPGTRWRSLIDEVGCFAPCTFAAFQWGPTATYQHKRGGGTSRPDMIAIPATWASGILQAWVAPEVHVALATPDHLATCGSAKVHFMPAGKSKSTRKRHFPAQLFTDPGNREHILQAFLSIPSVPWGVSAHAHAAIVVSHLQTAFGAIKTRSPARPRHPYISEDTWGLQRQASKLRRRLQNLRGYKRGQLYAFCFDVWRHFSGRGNSFGPQWAQAWDQWFFPLALHEIVALVRVRTYCRDLRQACRQDRDAYICRLTEEVATRPSSEVHNAIHRLLCHRRKKPYSLEPLPTIVDAKGQVCADAEAVQRRWRQHFASIEGGRAVDPAALVEHTLAAEQAFGPWPSPSTAIGLPNFCDLRRMVRTAKAGKAPGMDGLPSELLRGFSQQTAEALMPLLLKLIFRGAEAVGFKGAEAVRFYKGKGSTQLCENFRSILLIPNFAKALHQTLRPQIRDLYVQAAPDLQLGGKPQKSVVFGSHICRTFLRWTASTSTPSFVLFADISAAFYSAIRPLIASSTAGKSREEAAGHLLNADLPDSDVHAILQHMQEPTAFTAAGATQWQESLADKLTESTWFLLQSDSVPVLTSRGTRPGSTSADLLFAMLVGRILARRDELLSGLGRGPQVPLVPWDGAISLAPPVDTAPNVPLDDLVWADDISCMRVSPGNATLASNVACTAGGLSDAFAEFGFRLSYGPAKTAALVQAVGNGSRKARQLLFSNRGLKGQAACWRNYVFEQPRLLYLSQLCRAAPPAIWALLKVDRPYADCLQHALGWLYGWVHATTPLPDPNAKWPEWLHCITTTPNRFKGLVLRAQGLDGCRNVVIAAYAGLYRALRALSPLPIREPPEDNAFGMRHAFMVIAPMRIWLLVPHSVRVVVVLTEVWADSADTWSTAPPVLVPDAQPGAPYLDYVPGISQPLLADLRAAPTYDEELLWEVVIAVIEPVQVLRDTVQLWKDTTSDSNEVQDAADNILLLLDPDLLADSVQPQPKPKEFPADAVPFWPDLEPFTVPAAGEILLADLASPPPTVLSPFGYTSISLKAARAYADWTEQACHAVMRTLTDACG</sequence>
<feature type="non-terminal residue" evidence="2">
    <location>
        <position position="2538"/>
    </location>
</feature>
<accession>A0A813AAJ6</accession>
<reference evidence="2" key="1">
    <citation type="submission" date="2021-02" db="EMBL/GenBank/DDBJ databases">
        <authorList>
            <person name="Dougan E. K."/>
            <person name="Rhodes N."/>
            <person name="Thang M."/>
            <person name="Chan C."/>
        </authorList>
    </citation>
    <scope>NUCLEOTIDE SEQUENCE</scope>
</reference>
<protein>
    <recommendedName>
        <fullName evidence="4">RNase H type-1 domain-containing protein</fullName>
    </recommendedName>
</protein>
<evidence type="ECO:0000313" key="2">
    <source>
        <dbReference type="EMBL" id="CAE7861943.1"/>
    </source>
</evidence>
<feature type="region of interest" description="Disordered" evidence="1">
    <location>
        <begin position="597"/>
        <end position="649"/>
    </location>
</feature>
<dbReference type="InterPro" id="IPR036691">
    <property type="entry name" value="Endo/exonu/phosph_ase_sf"/>
</dbReference>
<evidence type="ECO:0000256" key="1">
    <source>
        <dbReference type="SAM" id="MobiDB-lite"/>
    </source>
</evidence>
<organism evidence="2 3">
    <name type="scientific">Symbiodinium necroappetens</name>
    <dbReference type="NCBI Taxonomy" id="1628268"/>
    <lineage>
        <taxon>Eukaryota</taxon>
        <taxon>Sar</taxon>
        <taxon>Alveolata</taxon>
        <taxon>Dinophyceae</taxon>
        <taxon>Suessiales</taxon>
        <taxon>Symbiodiniaceae</taxon>
        <taxon>Symbiodinium</taxon>
    </lineage>
</organism>
<dbReference type="SUPFAM" id="SSF53098">
    <property type="entry name" value="Ribonuclease H-like"/>
    <property type="match status" value="1"/>
</dbReference>
<name>A0A813AAJ6_9DINO</name>
<dbReference type="EMBL" id="CAJNJA010057375">
    <property type="protein sequence ID" value="CAE7861943.1"/>
    <property type="molecule type" value="Genomic_DNA"/>
</dbReference>
<gene>
    <name evidence="2" type="ORF">SNEC2469_LOCUS27330</name>
</gene>